<evidence type="ECO:0000313" key="2">
    <source>
        <dbReference type="Proteomes" id="UP000765509"/>
    </source>
</evidence>
<organism evidence="1 2">
    <name type="scientific">Austropuccinia psidii MF-1</name>
    <dbReference type="NCBI Taxonomy" id="1389203"/>
    <lineage>
        <taxon>Eukaryota</taxon>
        <taxon>Fungi</taxon>
        <taxon>Dikarya</taxon>
        <taxon>Basidiomycota</taxon>
        <taxon>Pucciniomycotina</taxon>
        <taxon>Pucciniomycetes</taxon>
        <taxon>Pucciniales</taxon>
        <taxon>Sphaerophragmiaceae</taxon>
        <taxon>Austropuccinia</taxon>
    </lineage>
</organism>
<name>A0A9Q3E1N9_9BASI</name>
<reference evidence="1" key="1">
    <citation type="submission" date="2021-03" db="EMBL/GenBank/DDBJ databases">
        <title>Draft genome sequence of rust myrtle Austropuccinia psidii MF-1, a brazilian biotype.</title>
        <authorList>
            <person name="Quecine M.C."/>
            <person name="Pachon D.M.R."/>
            <person name="Bonatelli M.L."/>
            <person name="Correr F.H."/>
            <person name="Franceschini L.M."/>
            <person name="Leite T.F."/>
            <person name="Margarido G.R.A."/>
            <person name="Almeida C.A."/>
            <person name="Ferrarezi J.A."/>
            <person name="Labate C.A."/>
        </authorList>
    </citation>
    <scope>NUCLEOTIDE SEQUENCE</scope>
    <source>
        <strain evidence="1">MF-1</strain>
    </source>
</reference>
<dbReference type="AlphaFoldDB" id="A0A9Q3E1N9"/>
<sequence length="89" mass="10084">MLYTYENSFASDNEPLGSIGVHEVDTNLNIDRPYPQLLGSPAYPESLRARDSLEKHLQELIQLGVLRNIGHNEEAEVTNPVIISWHNDK</sequence>
<comment type="caution">
    <text evidence="1">The sequence shown here is derived from an EMBL/GenBank/DDBJ whole genome shotgun (WGS) entry which is preliminary data.</text>
</comment>
<accession>A0A9Q3E1N9</accession>
<protein>
    <submittedName>
        <fullName evidence="1">Uncharacterized protein</fullName>
    </submittedName>
</protein>
<dbReference type="OrthoDB" id="420169at2759"/>
<gene>
    <name evidence="1" type="ORF">O181_052909</name>
</gene>
<dbReference type="EMBL" id="AVOT02023256">
    <property type="protein sequence ID" value="MBW0513194.1"/>
    <property type="molecule type" value="Genomic_DNA"/>
</dbReference>
<evidence type="ECO:0000313" key="1">
    <source>
        <dbReference type="EMBL" id="MBW0513194.1"/>
    </source>
</evidence>
<dbReference type="Proteomes" id="UP000765509">
    <property type="component" value="Unassembled WGS sequence"/>
</dbReference>
<keyword evidence="2" id="KW-1185">Reference proteome</keyword>
<proteinExistence type="predicted"/>